<dbReference type="Proteomes" id="UP001059596">
    <property type="component" value="Unassembled WGS sequence"/>
</dbReference>
<dbReference type="CDD" id="cd23767">
    <property type="entry name" value="IQCD"/>
    <property type="match status" value="2"/>
</dbReference>
<dbReference type="GO" id="GO:0005516">
    <property type="term" value="F:calmodulin binding"/>
    <property type="evidence" value="ECO:0007669"/>
    <property type="project" value="TreeGrafter"/>
</dbReference>
<proteinExistence type="predicted"/>
<organism evidence="2 3">
    <name type="scientific">Drosophila gunungcola</name>
    <name type="common">fruit fly</name>
    <dbReference type="NCBI Taxonomy" id="103775"/>
    <lineage>
        <taxon>Eukaryota</taxon>
        <taxon>Metazoa</taxon>
        <taxon>Ecdysozoa</taxon>
        <taxon>Arthropoda</taxon>
        <taxon>Hexapoda</taxon>
        <taxon>Insecta</taxon>
        <taxon>Pterygota</taxon>
        <taxon>Neoptera</taxon>
        <taxon>Endopterygota</taxon>
        <taxon>Diptera</taxon>
        <taxon>Brachycera</taxon>
        <taxon>Muscomorpha</taxon>
        <taxon>Ephydroidea</taxon>
        <taxon>Drosophilidae</taxon>
        <taxon>Drosophila</taxon>
        <taxon>Sophophora</taxon>
    </lineage>
</organism>
<dbReference type="Pfam" id="PF00612">
    <property type="entry name" value="IQ"/>
    <property type="match status" value="2"/>
</dbReference>
<dbReference type="PANTHER" id="PTHR10699">
    <property type="entry name" value="NEUROMODULIN"/>
    <property type="match status" value="1"/>
</dbReference>
<dbReference type="InterPro" id="IPR027417">
    <property type="entry name" value="P-loop_NTPase"/>
</dbReference>
<sequence length="265" mass="30378">MPGQYTNYWFIRVVMVLLRCLWAMFYLWGMIHAAAILPVPVECWTPGFWSSKRYYVLGYKSLIDFDIKTELCIHILVNFLMYCLFRCCSCSFLGARYLVGNVNKPHMDYGLLVFKAPYLIAFLVCWVVSTSITVLGVNLVAKQDQSDSIYSLYGQFGIALLFKLLVVANFYSVCLKTWAYLKIFEAESNEDLCHAALKIQSTFRGHLARKLVNKDAPEDEDIQEITKKVAEELDIDLTDPELNKAATKIQASFRGHKTRKDTNAE</sequence>
<dbReference type="PANTHER" id="PTHR10699:SF11">
    <property type="entry name" value="IGLOO, ISOFORM A"/>
    <property type="match status" value="1"/>
</dbReference>
<keyword evidence="1" id="KW-0472">Membrane</keyword>
<accession>A0A9P9YN84</accession>
<evidence type="ECO:0000313" key="2">
    <source>
        <dbReference type="EMBL" id="KAI8040046.1"/>
    </source>
</evidence>
<feature type="transmembrane region" description="Helical" evidence="1">
    <location>
        <begin position="75"/>
        <end position="98"/>
    </location>
</feature>
<name>A0A9P9YN84_9MUSC</name>
<feature type="transmembrane region" description="Helical" evidence="1">
    <location>
        <begin position="118"/>
        <end position="140"/>
    </location>
</feature>
<feature type="transmembrane region" description="Helical" evidence="1">
    <location>
        <begin position="6"/>
        <end position="28"/>
    </location>
</feature>
<reference evidence="2" key="1">
    <citation type="journal article" date="2023" name="Genome Biol. Evol.">
        <title>Long-read-based Genome Assembly of Drosophila gunungcola Reveals Fewer Chemosensory Genes in Flower-breeding Species.</title>
        <authorList>
            <person name="Negi A."/>
            <person name="Liao B.Y."/>
            <person name="Yeh S.D."/>
        </authorList>
    </citation>
    <scope>NUCLEOTIDE SEQUENCE</scope>
    <source>
        <strain evidence="2">Sukarami</strain>
    </source>
</reference>
<dbReference type="AlphaFoldDB" id="A0A9P9YN84"/>
<dbReference type="FunFam" id="1.20.5.190:FF:000049">
    <property type="entry name" value="Igloo, isoform A"/>
    <property type="match status" value="1"/>
</dbReference>
<protein>
    <submittedName>
        <fullName evidence="2">Uncharacterized protein</fullName>
    </submittedName>
</protein>
<dbReference type="Gene3D" id="1.20.5.190">
    <property type="match status" value="1"/>
</dbReference>
<comment type="caution">
    <text evidence="2">The sequence shown here is derived from an EMBL/GenBank/DDBJ whole genome shotgun (WGS) entry which is preliminary data.</text>
</comment>
<dbReference type="SUPFAM" id="SSF52540">
    <property type="entry name" value="P-loop containing nucleoside triphosphate hydrolases"/>
    <property type="match status" value="1"/>
</dbReference>
<dbReference type="InterPro" id="IPR000048">
    <property type="entry name" value="IQ_motif_EF-hand-BS"/>
</dbReference>
<evidence type="ECO:0000256" key="1">
    <source>
        <dbReference type="SAM" id="Phobius"/>
    </source>
</evidence>
<keyword evidence="3" id="KW-1185">Reference proteome</keyword>
<dbReference type="EMBL" id="JAMKOV010000005">
    <property type="protein sequence ID" value="KAI8040046.1"/>
    <property type="molecule type" value="Genomic_DNA"/>
</dbReference>
<dbReference type="SMART" id="SM00015">
    <property type="entry name" value="IQ"/>
    <property type="match status" value="2"/>
</dbReference>
<gene>
    <name evidence="2" type="ORF">M5D96_007471</name>
</gene>
<keyword evidence="1" id="KW-1133">Transmembrane helix</keyword>
<feature type="transmembrane region" description="Helical" evidence="1">
    <location>
        <begin position="152"/>
        <end position="171"/>
    </location>
</feature>
<dbReference type="PROSITE" id="PS50096">
    <property type="entry name" value="IQ"/>
    <property type="match status" value="2"/>
</dbReference>
<evidence type="ECO:0000313" key="3">
    <source>
        <dbReference type="Proteomes" id="UP001059596"/>
    </source>
</evidence>
<keyword evidence="1" id="KW-0812">Transmembrane</keyword>